<feature type="compositionally biased region" description="Pro residues" evidence="1">
    <location>
        <begin position="1"/>
        <end position="10"/>
    </location>
</feature>
<evidence type="ECO:0000313" key="3">
    <source>
        <dbReference type="Proteomes" id="UP000265020"/>
    </source>
</evidence>
<name>A0A3Q2CRF1_CYPVA</name>
<keyword evidence="3" id="KW-1185">Reference proteome</keyword>
<evidence type="ECO:0000313" key="2">
    <source>
        <dbReference type="Ensembl" id="ENSCVAP00000008112.1"/>
    </source>
</evidence>
<feature type="compositionally biased region" description="Gly residues" evidence="1">
    <location>
        <begin position="127"/>
        <end position="137"/>
    </location>
</feature>
<dbReference type="OMA" id="VNPACPP"/>
<feature type="compositionally biased region" description="Basic residues" evidence="1">
    <location>
        <begin position="138"/>
        <end position="170"/>
    </location>
</feature>
<organism evidence="2 3">
    <name type="scientific">Cyprinodon variegatus</name>
    <name type="common">Sheepshead minnow</name>
    <dbReference type="NCBI Taxonomy" id="28743"/>
    <lineage>
        <taxon>Eukaryota</taxon>
        <taxon>Metazoa</taxon>
        <taxon>Chordata</taxon>
        <taxon>Craniata</taxon>
        <taxon>Vertebrata</taxon>
        <taxon>Euteleostomi</taxon>
        <taxon>Actinopterygii</taxon>
        <taxon>Neopterygii</taxon>
        <taxon>Teleostei</taxon>
        <taxon>Neoteleostei</taxon>
        <taxon>Acanthomorphata</taxon>
        <taxon>Ovalentaria</taxon>
        <taxon>Atherinomorphae</taxon>
        <taxon>Cyprinodontiformes</taxon>
        <taxon>Cyprinodontidae</taxon>
        <taxon>Cyprinodon</taxon>
    </lineage>
</organism>
<proteinExistence type="predicted"/>
<feature type="region of interest" description="Disordered" evidence="1">
    <location>
        <begin position="1"/>
        <end position="26"/>
    </location>
</feature>
<evidence type="ECO:0000256" key="1">
    <source>
        <dbReference type="SAM" id="MobiDB-lite"/>
    </source>
</evidence>
<dbReference type="GeneTree" id="ENSGT00730000112701"/>
<accession>A0A3Q2CRF1</accession>
<dbReference type="Ensembl" id="ENSCVAT00000002165.1">
    <property type="protein sequence ID" value="ENSCVAP00000008112.1"/>
    <property type="gene ID" value="ENSCVAG00000009873.1"/>
</dbReference>
<feature type="compositionally biased region" description="Basic residues" evidence="1">
    <location>
        <begin position="97"/>
        <end position="118"/>
    </location>
</feature>
<reference evidence="2" key="1">
    <citation type="submission" date="2025-08" db="UniProtKB">
        <authorList>
            <consortium name="Ensembl"/>
        </authorList>
    </citation>
    <scope>IDENTIFICATION</scope>
</reference>
<feature type="region of interest" description="Disordered" evidence="1">
    <location>
        <begin position="94"/>
        <end position="170"/>
    </location>
</feature>
<reference evidence="2" key="2">
    <citation type="submission" date="2025-09" db="UniProtKB">
        <authorList>
            <consortium name="Ensembl"/>
        </authorList>
    </citation>
    <scope>IDENTIFICATION</scope>
</reference>
<dbReference type="Proteomes" id="UP000265020">
    <property type="component" value="Unassembled WGS sequence"/>
</dbReference>
<protein>
    <submittedName>
        <fullName evidence="2">Proline-rich protein 13-like</fullName>
    </submittedName>
</protein>
<sequence>MWPNQGPTPPMGQQNPAFPPGYNPAFPTASGMFQPVPNAGFPAGQYPAGQFPAPMNPAMVPNAPSGGMPYGAPGAHAYPMAPGGVHPGQCYPSSKGDHHKGHHKGKHKGEHKGKHKDHHKDLHPGGFYPGPGMVVGGHGHKKDKKMKKMKKGHKHGHKGHGKVRFGSRSW</sequence>
<dbReference type="AlphaFoldDB" id="A0A3Q2CRF1"/>